<dbReference type="Ensembl" id="ENSNBRT00000010787.1">
    <property type="protein sequence ID" value="ENSNBRP00000010494.1"/>
    <property type="gene ID" value="ENSNBRG00000008149.1"/>
</dbReference>
<feature type="domain" description="Beta/gamma crystallin 'Greek key'" evidence="3">
    <location>
        <begin position="182"/>
        <end position="233"/>
    </location>
</feature>
<dbReference type="PANTHER" id="PTHR11818">
    <property type="entry name" value="BETA/GAMMA CRYSTALLIN"/>
    <property type="match status" value="1"/>
</dbReference>
<protein>
    <submittedName>
        <fullName evidence="4">Absent in melanoma 1 protein-like</fullName>
    </submittedName>
</protein>
<reference evidence="4" key="2">
    <citation type="submission" date="2025-09" db="UniProtKB">
        <authorList>
            <consortium name="Ensembl"/>
        </authorList>
    </citation>
    <scope>IDENTIFICATION</scope>
</reference>
<dbReference type="GO" id="GO:0007601">
    <property type="term" value="P:visual perception"/>
    <property type="evidence" value="ECO:0007669"/>
    <property type="project" value="TreeGrafter"/>
</dbReference>
<feature type="domain" description="Beta/gamma crystallin 'Greek key'" evidence="3">
    <location>
        <begin position="325"/>
        <end position="367"/>
    </location>
</feature>
<dbReference type="SUPFAM" id="SSF49695">
    <property type="entry name" value="gamma-Crystallin-like"/>
    <property type="match status" value="3"/>
</dbReference>
<evidence type="ECO:0000259" key="3">
    <source>
        <dbReference type="PROSITE" id="PS50915"/>
    </source>
</evidence>
<comment type="similarity">
    <text evidence="1">Belongs to the beta/gamma-crystallin family.</text>
</comment>
<feature type="domain" description="Beta/gamma crystallin 'Greek key'" evidence="3">
    <location>
        <begin position="498"/>
        <end position="539"/>
    </location>
</feature>
<feature type="domain" description="Beta/gamma crystallin 'Greek key'" evidence="3">
    <location>
        <begin position="22"/>
        <end position="54"/>
    </location>
</feature>
<dbReference type="Gene3D" id="2.80.10.50">
    <property type="match status" value="1"/>
</dbReference>
<dbReference type="Pfam" id="PF00030">
    <property type="entry name" value="Crystall"/>
    <property type="match status" value="6"/>
</dbReference>
<dbReference type="AlphaFoldDB" id="A0A3Q4MHJ6"/>
<dbReference type="PROSITE" id="PS50915">
    <property type="entry name" value="CRYSTALLIN_BETA_GAMMA"/>
    <property type="match status" value="7"/>
</dbReference>
<dbReference type="PRINTS" id="PR01367">
    <property type="entry name" value="BGCRYSTALLIN"/>
</dbReference>
<dbReference type="PROSITE" id="PS50231">
    <property type="entry name" value="RICIN_B_LECTIN"/>
    <property type="match status" value="1"/>
</dbReference>
<feature type="domain" description="Beta/gamma crystallin 'Greek key'" evidence="3">
    <location>
        <begin position="407"/>
        <end position="451"/>
    </location>
</feature>
<reference evidence="4" key="1">
    <citation type="submission" date="2025-08" db="UniProtKB">
        <authorList>
            <consortium name="Ensembl"/>
        </authorList>
    </citation>
    <scope>IDENTIFICATION</scope>
</reference>
<dbReference type="Bgee" id="ENSNBRG00000008149">
    <property type="expression patterns" value="Expressed in zone of skin and 4 other cell types or tissues"/>
</dbReference>
<dbReference type="STRING" id="32507.ENSNBRP00000010494"/>
<dbReference type="GeneTree" id="ENSGT00940000155695"/>
<dbReference type="InterPro" id="IPR000772">
    <property type="entry name" value="Ricin_B_lectin"/>
</dbReference>
<dbReference type="SMART" id="SM00247">
    <property type="entry name" value="XTALbg"/>
    <property type="match status" value="4"/>
</dbReference>
<dbReference type="InterPro" id="IPR011024">
    <property type="entry name" value="G_crystallin-like"/>
</dbReference>
<dbReference type="OMA" id="EGEYPHF"/>
<name>A0A3Q4MHJ6_NEOBR</name>
<organism evidence="4 5">
    <name type="scientific">Neolamprologus brichardi</name>
    <name type="common">Fairy cichlid</name>
    <name type="synonym">Lamprologus brichardi</name>
    <dbReference type="NCBI Taxonomy" id="32507"/>
    <lineage>
        <taxon>Eukaryota</taxon>
        <taxon>Metazoa</taxon>
        <taxon>Chordata</taxon>
        <taxon>Craniata</taxon>
        <taxon>Vertebrata</taxon>
        <taxon>Euteleostomi</taxon>
        <taxon>Actinopterygii</taxon>
        <taxon>Neopterygii</taxon>
        <taxon>Teleostei</taxon>
        <taxon>Neoteleostei</taxon>
        <taxon>Acanthomorphata</taxon>
        <taxon>Ovalentaria</taxon>
        <taxon>Cichlomorphae</taxon>
        <taxon>Cichliformes</taxon>
        <taxon>Cichlidae</taxon>
        <taxon>African cichlids</taxon>
        <taxon>Pseudocrenilabrinae</taxon>
        <taxon>Lamprologini</taxon>
        <taxon>Neolamprologus</taxon>
    </lineage>
</organism>
<dbReference type="Proteomes" id="UP000261580">
    <property type="component" value="Unassembled WGS sequence"/>
</dbReference>
<dbReference type="SUPFAM" id="SSF50370">
    <property type="entry name" value="Ricin B-like lectins"/>
    <property type="match status" value="1"/>
</dbReference>
<evidence type="ECO:0000313" key="5">
    <source>
        <dbReference type="Proteomes" id="UP000261580"/>
    </source>
</evidence>
<feature type="domain" description="Beta/gamma crystallin 'Greek key'" evidence="3">
    <location>
        <begin position="234"/>
        <end position="276"/>
    </location>
</feature>
<dbReference type="Gene3D" id="2.60.20.10">
    <property type="entry name" value="Crystallins"/>
    <property type="match status" value="6"/>
</dbReference>
<evidence type="ECO:0000256" key="1">
    <source>
        <dbReference type="ARBA" id="ARBA00009646"/>
    </source>
</evidence>
<dbReference type="GO" id="GO:0005212">
    <property type="term" value="F:structural constituent of eye lens"/>
    <property type="evidence" value="ECO:0007669"/>
    <property type="project" value="TreeGrafter"/>
</dbReference>
<dbReference type="InterPro" id="IPR035992">
    <property type="entry name" value="Ricin_B-like_lectins"/>
</dbReference>
<dbReference type="GO" id="GO:0002088">
    <property type="term" value="P:lens development in camera-type eye"/>
    <property type="evidence" value="ECO:0007669"/>
    <property type="project" value="TreeGrafter"/>
</dbReference>
<sequence>SDVEDATTMKLSPIISVRVIRGCWVLYEKPGFQGRIIALEEGPTDGIVNVWAEEESPATLDEIGEPIPTAPVVIGSIRLAVRDYSMPQIDLFSEVNGMGRMASYFDDTVEVSSYGIPQTTGSIKVHSGVWLVYIDPGFGGFMGMLEVGEYPCPEAWGFPEPFVGSLRPLRMWVKTPACVSVVQALLYEKPNFDGECLEVHSDIYNVQEPDDESDEPAVNKKTLCAVGSLKVLGGLWVGYQEADFEGQQYILEEGEYPHCSHWGGSEDGLQSLRPVIADFLSPHVKLFSEQDFGERSLSSNLLGPVVNLEETGHGAKTQSVDVTGGVWVAFEKPGFSGELYVLEKGMYANPEDWGAQDFRIASIQPVFHVRNHQQGQKCCKQNCKSTKFIARGHIFAWLHSIYCIFVVSWVAYEGSQFTENMYILEEGEYPSTEAMGFLSSDSSFRSIRTAGHEFSLPSIALFTKVGCRGRRVVLTHEAVNLHQAGLDARIRSLVVGGGMWVLYEGSNYRGRQLILQPTQEADLFQRSGFQRIGSLRPLLQKPMYFRLRNRETGCMMSLTGTLDDIKLMRVQAVEESGGEEQVWLYRDGYLTCKVVEDCLLESSGSVMMAGSRICVSPERGKDSQLWNISPDGVVHSNLKPDLILEVKGGHQYDKNQVILNTFDERKLSQRWSLELL</sequence>
<evidence type="ECO:0000256" key="2">
    <source>
        <dbReference type="ARBA" id="ARBA00022737"/>
    </source>
</evidence>
<feature type="domain" description="Beta/gamma crystallin 'Greek key'" evidence="3">
    <location>
        <begin position="128"/>
        <end position="170"/>
    </location>
</feature>
<proteinExistence type="inferred from homology"/>
<dbReference type="InterPro" id="IPR050252">
    <property type="entry name" value="Beta/Gamma-Crystallin"/>
</dbReference>
<dbReference type="PANTHER" id="PTHR11818:SF2">
    <property type="entry name" value="BETA_GAMMA CRYSTALLIN DOMAIN-CONTAINING PROTEIN 1"/>
    <property type="match status" value="1"/>
</dbReference>
<accession>A0A3Q4MHJ6</accession>
<keyword evidence="2" id="KW-0677">Repeat</keyword>
<dbReference type="InterPro" id="IPR001064">
    <property type="entry name" value="Beta/gamma_crystallin"/>
</dbReference>
<keyword evidence="5" id="KW-1185">Reference proteome</keyword>
<evidence type="ECO:0000313" key="4">
    <source>
        <dbReference type="Ensembl" id="ENSNBRP00000010494.1"/>
    </source>
</evidence>
<dbReference type="Pfam" id="PF00652">
    <property type="entry name" value="Ricin_B_lectin"/>
    <property type="match status" value="1"/>
</dbReference>